<protein>
    <submittedName>
        <fullName evidence="7">Peptide/nickel transport system substrate-binding protein</fullName>
    </submittedName>
</protein>
<dbReference type="Gene3D" id="3.10.105.10">
    <property type="entry name" value="Dipeptide-binding Protein, Domain 3"/>
    <property type="match status" value="1"/>
</dbReference>
<dbReference type="Gene3D" id="3.40.190.10">
    <property type="entry name" value="Periplasmic binding protein-like II"/>
    <property type="match status" value="1"/>
</dbReference>
<reference evidence="7 8" key="1">
    <citation type="submission" date="2016-11" db="EMBL/GenBank/DDBJ databases">
        <authorList>
            <person name="Jaros S."/>
            <person name="Januszkiewicz K."/>
            <person name="Wedrychowicz H."/>
        </authorList>
    </citation>
    <scope>NUCLEOTIDE SEQUENCE [LARGE SCALE GENOMIC DNA]</scope>
    <source>
        <strain evidence="7 8">OK807</strain>
    </source>
</reference>
<dbReference type="GO" id="GO:0015833">
    <property type="term" value="P:peptide transport"/>
    <property type="evidence" value="ECO:0007669"/>
    <property type="project" value="TreeGrafter"/>
</dbReference>
<dbReference type="STRING" id="1893.SAMN02787144_100959"/>
<dbReference type="RefSeq" id="WP_072486102.1">
    <property type="nucleotide sequence ID" value="NZ_CP108276.1"/>
</dbReference>
<evidence type="ECO:0000259" key="6">
    <source>
        <dbReference type="Pfam" id="PF00496"/>
    </source>
</evidence>
<keyword evidence="3" id="KW-0813">Transport</keyword>
<dbReference type="GO" id="GO:0043190">
    <property type="term" value="C:ATP-binding cassette (ABC) transporter complex"/>
    <property type="evidence" value="ECO:0007669"/>
    <property type="project" value="InterPro"/>
</dbReference>
<dbReference type="GO" id="GO:1904680">
    <property type="term" value="F:peptide transmembrane transporter activity"/>
    <property type="evidence" value="ECO:0007669"/>
    <property type="project" value="TreeGrafter"/>
</dbReference>
<dbReference type="InterPro" id="IPR030678">
    <property type="entry name" value="Peptide/Ni-bd"/>
</dbReference>
<dbReference type="PIRSF" id="PIRSF002741">
    <property type="entry name" value="MppA"/>
    <property type="match status" value="1"/>
</dbReference>
<dbReference type="PANTHER" id="PTHR30290">
    <property type="entry name" value="PERIPLASMIC BINDING COMPONENT OF ABC TRANSPORTER"/>
    <property type="match status" value="1"/>
</dbReference>
<feature type="domain" description="Solute-binding protein family 5" evidence="6">
    <location>
        <begin position="107"/>
        <end position="503"/>
    </location>
</feature>
<evidence type="ECO:0000313" key="8">
    <source>
        <dbReference type="Proteomes" id="UP000181909"/>
    </source>
</evidence>
<dbReference type="InterPro" id="IPR039424">
    <property type="entry name" value="SBP_5"/>
</dbReference>
<dbReference type="Proteomes" id="UP000181909">
    <property type="component" value="Unassembled WGS sequence"/>
</dbReference>
<feature type="signal peptide" evidence="5">
    <location>
        <begin position="1"/>
        <end position="33"/>
    </location>
</feature>
<name>A0A1K2BPX5_STRAR</name>
<evidence type="ECO:0000256" key="1">
    <source>
        <dbReference type="ARBA" id="ARBA00004196"/>
    </source>
</evidence>
<evidence type="ECO:0000256" key="5">
    <source>
        <dbReference type="SAM" id="SignalP"/>
    </source>
</evidence>
<dbReference type="EMBL" id="FPJO01000009">
    <property type="protein sequence ID" value="SFY00180.1"/>
    <property type="molecule type" value="Genomic_DNA"/>
</dbReference>
<dbReference type="SUPFAM" id="SSF53850">
    <property type="entry name" value="Periplasmic binding protein-like II"/>
    <property type="match status" value="1"/>
</dbReference>
<evidence type="ECO:0000256" key="2">
    <source>
        <dbReference type="ARBA" id="ARBA00005695"/>
    </source>
</evidence>
<gene>
    <name evidence="7" type="ORF">SAMN02787144_100959</name>
</gene>
<dbReference type="PROSITE" id="PS51257">
    <property type="entry name" value="PROKAR_LIPOPROTEIN"/>
    <property type="match status" value="1"/>
</dbReference>
<dbReference type="AlphaFoldDB" id="A0A1K2BPX5"/>
<organism evidence="7 8">
    <name type="scientific">Streptomyces atratus</name>
    <dbReference type="NCBI Taxonomy" id="1893"/>
    <lineage>
        <taxon>Bacteria</taxon>
        <taxon>Bacillati</taxon>
        <taxon>Actinomycetota</taxon>
        <taxon>Actinomycetes</taxon>
        <taxon>Kitasatosporales</taxon>
        <taxon>Streptomycetaceae</taxon>
        <taxon>Streptomyces</taxon>
    </lineage>
</organism>
<dbReference type="Pfam" id="PF00496">
    <property type="entry name" value="SBP_bac_5"/>
    <property type="match status" value="1"/>
</dbReference>
<evidence type="ECO:0000256" key="3">
    <source>
        <dbReference type="ARBA" id="ARBA00022448"/>
    </source>
</evidence>
<dbReference type="InterPro" id="IPR000914">
    <property type="entry name" value="SBP_5_dom"/>
</dbReference>
<evidence type="ECO:0000313" key="7">
    <source>
        <dbReference type="EMBL" id="SFY00180.1"/>
    </source>
</evidence>
<keyword evidence="4 5" id="KW-0732">Signal</keyword>
<dbReference type="PANTHER" id="PTHR30290:SF10">
    <property type="entry name" value="PERIPLASMIC OLIGOPEPTIDE-BINDING PROTEIN-RELATED"/>
    <property type="match status" value="1"/>
</dbReference>
<proteinExistence type="inferred from homology"/>
<evidence type="ECO:0000256" key="4">
    <source>
        <dbReference type="ARBA" id="ARBA00022729"/>
    </source>
</evidence>
<feature type="chain" id="PRO_5012927668" evidence="5">
    <location>
        <begin position="34"/>
        <end position="619"/>
    </location>
</feature>
<sequence length="619" mass="66477">MTHVPGKARGRRFAVLAAVLAVLATACTGGDLAKELQGGYKTLPKESGKPKDGGTATVALTPGLSPNYIYPYPPASANGTVIARGLLWRSLYRPSGEGDQIADAALSLAEAPRYSTDRKTVSIKMKHYSWSNGRPVTADDVVFSLALLKAALKESPANWSFYTPGQFPDGITAKATASDELTLRSTTAYNPSYLMSMLTLLYVMPSKEWNIARTSGPHLDYTQPKNAKAIYTYLTKQSESQATFADNPLWQVVNGPYRLKSFDPTTGSFSLVPNTSYSGPGGSRLDRVDFKSFTSAPAVLNQFKAGNLTVGTLDSSFIMQIGALKKKGYHVYGAPAPARFDPLVLNFENTTHHFDKVIAQPYIRQALQHLIDQQGYIRSRGVYNGAASPNYTTAGGDSPYPPASGDQAPYPYDPAAAKKLLTDHGWKVEPGGATTCQHPGTGAGECGAGIPRGQTIDFSLASANTPAYVGARDTAFASEAKKLGLKVTLVSKSLNYLYTNYGNSFAPANKNKWAAQDYGPLYLAAGYPSSNTVFNTGGSFNLGGYRDAEADKLIDASTFGADSKALSAEVTHLGKDLPVLYFPTPHTLVVWKNSLSGPPSSFSSLLSFLYTPELWYFHN</sequence>
<comment type="subcellular location">
    <subcellularLocation>
        <location evidence="1">Cell envelope</location>
    </subcellularLocation>
</comment>
<accession>A0A1K2BPX5</accession>
<dbReference type="GO" id="GO:0042597">
    <property type="term" value="C:periplasmic space"/>
    <property type="evidence" value="ECO:0007669"/>
    <property type="project" value="UniProtKB-ARBA"/>
</dbReference>
<dbReference type="GO" id="GO:0030313">
    <property type="term" value="C:cell envelope"/>
    <property type="evidence" value="ECO:0007669"/>
    <property type="project" value="UniProtKB-SubCell"/>
</dbReference>
<dbReference type="OrthoDB" id="7888869at2"/>
<comment type="similarity">
    <text evidence="2">Belongs to the bacterial solute-binding protein 5 family.</text>
</comment>